<evidence type="ECO:0000259" key="2">
    <source>
        <dbReference type="Pfam" id="PF00005"/>
    </source>
</evidence>
<dbReference type="SUPFAM" id="SSF52540">
    <property type="entry name" value="P-loop containing nucleoside triphosphate hydrolases"/>
    <property type="match status" value="1"/>
</dbReference>
<keyword evidence="1" id="KW-0175">Coiled coil</keyword>
<evidence type="ECO:0000313" key="3">
    <source>
        <dbReference type="EMBL" id="MPN30461.1"/>
    </source>
</evidence>
<proteinExistence type="predicted"/>
<gene>
    <name evidence="3" type="ORF">SDC9_177932</name>
</gene>
<dbReference type="InterPro" id="IPR003439">
    <property type="entry name" value="ABC_transporter-like_ATP-bd"/>
</dbReference>
<dbReference type="InterPro" id="IPR027417">
    <property type="entry name" value="P-loop_NTPase"/>
</dbReference>
<dbReference type="Pfam" id="PF00005">
    <property type="entry name" value="ABC_tran"/>
    <property type="match status" value="1"/>
</dbReference>
<dbReference type="AlphaFoldDB" id="A0A645GUC5"/>
<dbReference type="PANTHER" id="PTHR42855:SF2">
    <property type="entry name" value="DRUG RESISTANCE ABC TRANSPORTER,ATP-BINDING PROTEIN"/>
    <property type="match status" value="1"/>
</dbReference>
<dbReference type="GO" id="GO:0016887">
    <property type="term" value="F:ATP hydrolysis activity"/>
    <property type="evidence" value="ECO:0007669"/>
    <property type="project" value="InterPro"/>
</dbReference>
<comment type="caution">
    <text evidence="3">The sequence shown here is derived from an EMBL/GenBank/DDBJ whole genome shotgun (WGS) entry which is preliminary data.</text>
</comment>
<sequence length="208" mass="23792">MFMFRGDDVFKEVKVLSGGERARLTLAKLMQRKVNVLILDEPTNHLDINSREALESALGKFDGTVIAVSHDRYFINRLATHILEIIPETHSAIDFIGSYGEFTEKRSLLLPVSMSASGFDREPTASKESYLTMKKARAASSKRIRDTEKTSAEIKRAEERLDEIVRLCETEAASDYVRLTELYNEKSETEEKLLELYEFMDQLTQEQS</sequence>
<feature type="domain" description="ABC transporter" evidence="2">
    <location>
        <begin position="11"/>
        <end position="44"/>
    </location>
</feature>
<dbReference type="PANTHER" id="PTHR42855">
    <property type="entry name" value="ABC TRANSPORTER ATP-BINDING SUBUNIT"/>
    <property type="match status" value="1"/>
</dbReference>
<organism evidence="3">
    <name type="scientific">bioreactor metagenome</name>
    <dbReference type="NCBI Taxonomy" id="1076179"/>
    <lineage>
        <taxon>unclassified sequences</taxon>
        <taxon>metagenomes</taxon>
        <taxon>ecological metagenomes</taxon>
    </lineage>
</organism>
<dbReference type="EMBL" id="VSSQ01081583">
    <property type="protein sequence ID" value="MPN30461.1"/>
    <property type="molecule type" value="Genomic_DNA"/>
</dbReference>
<name>A0A645GUC5_9ZZZZ</name>
<dbReference type="InterPro" id="IPR051309">
    <property type="entry name" value="ABCF_ATPase"/>
</dbReference>
<accession>A0A645GUC5</accession>
<dbReference type="Gene3D" id="3.40.50.300">
    <property type="entry name" value="P-loop containing nucleotide triphosphate hydrolases"/>
    <property type="match status" value="1"/>
</dbReference>
<dbReference type="CDD" id="cd03221">
    <property type="entry name" value="ABCF_EF-3"/>
    <property type="match status" value="1"/>
</dbReference>
<feature type="coiled-coil region" evidence="1">
    <location>
        <begin position="147"/>
        <end position="206"/>
    </location>
</feature>
<protein>
    <recommendedName>
        <fullName evidence="2">ABC transporter domain-containing protein</fullName>
    </recommendedName>
</protein>
<evidence type="ECO:0000256" key="1">
    <source>
        <dbReference type="SAM" id="Coils"/>
    </source>
</evidence>
<dbReference type="GO" id="GO:0005524">
    <property type="term" value="F:ATP binding"/>
    <property type="evidence" value="ECO:0007669"/>
    <property type="project" value="InterPro"/>
</dbReference>
<reference evidence="3" key="1">
    <citation type="submission" date="2019-08" db="EMBL/GenBank/DDBJ databases">
        <authorList>
            <person name="Kucharzyk K."/>
            <person name="Murdoch R.W."/>
            <person name="Higgins S."/>
            <person name="Loffler F."/>
        </authorList>
    </citation>
    <scope>NUCLEOTIDE SEQUENCE</scope>
</reference>